<dbReference type="Pfam" id="PF18758">
    <property type="entry name" value="KDZ"/>
    <property type="match status" value="1"/>
</dbReference>
<feature type="region of interest" description="Disordered" evidence="1">
    <location>
        <begin position="164"/>
        <end position="194"/>
    </location>
</feature>
<dbReference type="Proteomes" id="UP000053558">
    <property type="component" value="Unassembled WGS sequence"/>
</dbReference>
<accession>A0A5M3MAA5</accession>
<evidence type="ECO:0000313" key="3">
    <source>
        <dbReference type="Proteomes" id="UP000053558"/>
    </source>
</evidence>
<dbReference type="GeneID" id="19206857"/>
<feature type="non-terminal residue" evidence="2">
    <location>
        <position position="689"/>
    </location>
</feature>
<dbReference type="KEGG" id="cput:CONPUDRAFT_39384"/>
<organism evidence="2 3">
    <name type="scientific">Coniophora puteana (strain RWD-64-598)</name>
    <name type="common">Brown rot fungus</name>
    <dbReference type="NCBI Taxonomy" id="741705"/>
    <lineage>
        <taxon>Eukaryota</taxon>
        <taxon>Fungi</taxon>
        <taxon>Dikarya</taxon>
        <taxon>Basidiomycota</taxon>
        <taxon>Agaricomycotina</taxon>
        <taxon>Agaricomycetes</taxon>
        <taxon>Agaricomycetidae</taxon>
        <taxon>Boletales</taxon>
        <taxon>Coniophorineae</taxon>
        <taxon>Coniophoraceae</taxon>
        <taxon>Coniophora</taxon>
    </lineage>
</organism>
<proteinExistence type="predicted"/>
<dbReference type="PANTHER" id="PTHR33096:SF1">
    <property type="entry name" value="CXC1-LIKE CYSTEINE CLUSTER ASSOCIATED WITH KDZ TRANSPOSASES DOMAIN-CONTAINING PROTEIN"/>
    <property type="match status" value="1"/>
</dbReference>
<dbReference type="RefSeq" id="XP_007773749.1">
    <property type="nucleotide sequence ID" value="XM_007775559.1"/>
</dbReference>
<dbReference type="OrthoDB" id="2505969at2759"/>
<comment type="caution">
    <text evidence="2">The sequence shown here is derived from an EMBL/GenBank/DDBJ whole genome shotgun (WGS) entry which is preliminary data.</text>
</comment>
<evidence type="ECO:0000313" key="2">
    <source>
        <dbReference type="EMBL" id="EIW76037.1"/>
    </source>
</evidence>
<dbReference type="EMBL" id="JH711587">
    <property type="protein sequence ID" value="EIW76037.1"/>
    <property type="molecule type" value="Genomic_DNA"/>
</dbReference>
<keyword evidence="3" id="KW-1185">Reference proteome</keyword>
<name>A0A5M3MAA5_CONPW</name>
<evidence type="ECO:0008006" key="4">
    <source>
        <dbReference type="Google" id="ProtNLM"/>
    </source>
</evidence>
<feature type="non-terminal residue" evidence="2">
    <location>
        <position position="1"/>
    </location>
</feature>
<gene>
    <name evidence="2" type="ORF">CONPUDRAFT_39384</name>
</gene>
<protein>
    <recommendedName>
        <fullName evidence="4">CxC1-like cysteine cluster associated with KDZ transposases domain-containing protein</fullName>
    </recommendedName>
</protein>
<reference evidence="3" key="1">
    <citation type="journal article" date="2012" name="Science">
        <title>The Paleozoic origin of enzymatic lignin decomposition reconstructed from 31 fungal genomes.</title>
        <authorList>
            <person name="Floudas D."/>
            <person name="Binder M."/>
            <person name="Riley R."/>
            <person name="Barry K."/>
            <person name="Blanchette R.A."/>
            <person name="Henrissat B."/>
            <person name="Martinez A.T."/>
            <person name="Otillar R."/>
            <person name="Spatafora J.W."/>
            <person name="Yadav J.S."/>
            <person name="Aerts A."/>
            <person name="Benoit I."/>
            <person name="Boyd A."/>
            <person name="Carlson A."/>
            <person name="Copeland A."/>
            <person name="Coutinho P.M."/>
            <person name="de Vries R.P."/>
            <person name="Ferreira P."/>
            <person name="Findley K."/>
            <person name="Foster B."/>
            <person name="Gaskell J."/>
            <person name="Glotzer D."/>
            <person name="Gorecki P."/>
            <person name="Heitman J."/>
            <person name="Hesse C."/>
            <person name="Hori C."/>
            <person name="Igarashi K."/>
            <person name="Jurgens J.A."/>
            <person name="Kallen N."/>
            <person name="Kersten P."/>
            <person name="Kohler A."/>
            <person name="Kuees U."/>
            <person name="Kumar T.K.A."/>
            <person name="Kuo A."/>
            <person name="LaButti K."/>
            <person name="Larrondo L.F."/>
            <person name="Lindquist E."/>
            <person name="Ling A."/>
            <person name="Lombard V."/>
            <person name="Lucas S."/>
            <person name="Lundell T."/>
            <person name="Martin R."/>
            <person name="McLaughlin D.J."/>
            <person name="Morgenstern I."/>
            <person name="Morin E."/>
            <person name="Murat C."/>
            <person name="Nagy L.G."/>
            <person name="Nolan M."/>
            <person name="Ohm R.A."/>
            <person name="Patyshakuliyeva A."/>
            <person name="Rokas A."/>
            <person name="Ruiz-Duenas F.J."/>
            <person name="Sabat G."/>
            <person name="Salamov A."/>
            <person name="Samejima M."/>
            <person name="Schmutz J."/>
            <person name="Slot J.C."/>
            <person name="St John F."/>
            <person name="Stenlid J."/>
            <person name="Sun H."/>
            <person name="Sun S."/>
            <person name="Syed K."/>
            <person name="Tsang A."/>
            <person name="Wiebenga A."/>
            <person name="Young D."/>
            <person name="Pisabarro A."/>
            <person name="Eastwood D.C."/>
            <person name="Martin F."/>
            <person name="Cullen D."/>
            <person name="Grigoriev I.V."/>
            <person name="Hibbett D.S."/>
        </authorList>
    </citation>
    <scope>NUCLEOTIDE SEQUENCE [LARGE SCALE GENOMIC DNA]</scope>
    <source>
        <strain evidence="3">RWD-64-598 SS2</strain>
    </source>
</reference>
<dbReference type="AlphaFoldDB" id="A0A5M3MAA5"/>
<sequence length="689" mass="78862">SLVRHGVLGCSPIQPTVAVTLRSLEAFRQAHRVCPRLSIHAQAKMLCHLHRVPYRPYLARQFRDAYDVYLEITRRIDQRVGAALNHVGPNWRMLNSCPACQYRLRNEPPLTFSMMCAMDGNNSLKLVDPKVRSGTERFDPRCGQSDIWLSETFVDGFKDEVNAAQSASPPQIDPGDPDSETSDLPSDSAGEPTDACIDRWRNAAPESRKKMFAVFKKSGIFVSFCRHGFLLTICDMVRSGELMKYPLATIKKLLDVFGDDVCFGYDIKCRFFAILLRSSLGPQAIAQRLHGVVPAFHGHAHNRYCQLNHFSKYTTGTGKEDFETSERVFSESNGVAALVRFTTEFHRHQDIDEFFHFSDSEKYANLAKFVYNNYVQATSIIKSHHSRMAALSISPPMTAAQFDADLVEEREYLKRVHGKREEDSAELDYVNIDNSIIHEGFTRKEISNVNRQFTLAYNKLNLQLRHVEEMERSLSIDPDARWGSDNAQRARIQKRIANRLFYKAADDVERLVAMRLMEMTKLQMSGYKLRTQISKALRTRATAIRNAIDRYNKYAAELDPPAEPLDWDKIAEYSFLSEFDVLRETDADIHTKWWAKPVVRQAALLHYDYVRAQEEITRCHVEIKRLLTKIRDDELDYPAAIKRLAEANSPLTAELEKRWETLHGVNVMLLVRIQQMQALPGYSGPMGPG</sequence>
<dbReference type="InterPro" id="IPR040521">
    <property type="entry name" value="KDZ"/>
</dbReference>
<dbReference type="OMA" id="RNSANWR"/>
<evidence type="ECO:0000256" key="1">
    <source>
        <dbReference type="SAM" id="MobiDB-lite"/>
    </source>
</evidence>
<dbReference type="PANTHER" id="PTHR33096">
    <property type="entry name" value="CXC2 DOMAIN-CONTAINING PROTEIN"/>
    <property type="match status" value="1"/>
</dbReference>